<dbReference type="PANTHER" id="PTHR44591:SF14">
    <property type="entry name" value="PROTEIN PILG"/>
    <property type="match status" value="1"/>
</dbReference>
<dbReference type="PANTHER" id="PTHR44591">
    <property type="entry name" value="STRESS RESPONSE REGULATOR PROTEIN 1"/>
    <property type="match status" value="1"/>
</dbReference>
<dbReference type="InterPro" id="IPR050595">
    <property type="entry name" value="Bact_response_regulator"/>
</dbReference>
<evidence type="ECO:0000313" key="6">
    <source>
        <dbReference type="Proteomes" id="UP000177953"/>
    </source>
</evidence>
<name>A0A1F6MDY8_9BACT</name>
<sequence length="133" mass="14864">MPGKLILLIEDDPFLSEIYSTKFKDAGFETELARDSVFGISKAKEKRPALILLDIVMPDMDGFELLKSIKKDAQIKDIPVVILSNLGEEENVKKGLSLGAEAYYIKAHYTPTEVVAKVRELLENQEPNLTAKL</sequence>
<proteinExistence type="predicted"/>
<keyword evidence="2" id="KW-0902">Two-component regulatory system</keyword>
<keyword evidence="1 3" id="KW-0597">Phosphoprotein</keyword>
<dbReference type="GO" id="GO:0000160">
    <property type="term" value="P:phosphorelay signal transduction system"/>
    <property type="evidence" value="ECO:0007669"/>
    <property type="project" value="UniProtKB-KW"/>
</dbReference>
<organism evidence="5 6">
    <name type="scientific">Candidatus Magasanikbacteria bacterium RIFCSPHIGHO2_01_FULL_47_8</name>
    <dbReference type="NCBI Taxonomy" id="1798673"/>
    <lineage>
        <taxon>Bacteria</taxon>
        <taxon>Candidatus Magasanikiibacteriota</taxon>
    </lineage>
</organism>
<dbReference type="AlphaFoldDB" id="A0A1F6MDY8"/>
<dbReference type="EMBL" id="MFPU01000021">
    <property type="protein sequence ID" value="OGH69835.1"/>
    <property type="molecule type" value="Genomic_DNA"/>
</dbReference>
<dbReference type="Pfam" id="PF00072">
    <property type="entry name" value="Response_reg"/>
    <property type="match status" value="1"/>
</dbReference>
<evidence type="ECO:0000256" key="3">
    <source>
        <dbReference type="PROSITE-ProRule" id="PRU00169"/>
    </source>
</evidence>
<dbReference type="InterPro" id="IPR011006">
    <property type="entry name" value="CheY-like_superfamily"/>
</dbReference>
<evidence type="ECO:0000256" key="2">
    <source>
        <dbReference type="ARBA" id="ARBA00023012"/>
    </source>
</evidence>
<evidence type="ECO:0000313" key="5">
    <source>
        <dbReference type="EMBL" id="OGH69835.1"/>
    </source>
</evidence>
<dbReference type="SMART" id="SM00448">
    <property type="entry name" value="REC"/>
    <property type="match status" value="1"/>
</dbReference>
<dbReference type="Proteomes" id="UP000177953">
    <property type="component" value="Unassembled WGS sequence"/>
</dbReference>
<evidence type="ECO:0000256" key="1">
    <source>
        <dbReference type="ARBA" id="ARBA00022553"/>
    </source>
</evidence>
<dbReference type="PROSITE" id="PS50110">
    <property type="entry name" value="RESPONSE_REGULATORY"/>
    <property type="match status" value="1"/>
</dbReference>
<reference evidence="5 6" key="1">
    <citation type="journal article" date="2016" name="Nat. Commun.">
        <title>Thousands of microbial genomes shed light on interconnected biogeochemical processes in an aquifer system.</title>
        <authorList>
            <person name="Anantharaman K."/>
            <person name="Brown C.T."/>
            <person name="Hug L.A."/>
            <person name="Sharon I."/>
            <person name="Castelle C.J."/>
            <person name="Probst A.J."/>
            <person name="Thomas B.C."/>
            <person name="Singh A."/>
            <person name="Wilkins M.J."/>
            <person name="Karaoz U."/>
            <person name="Brodie E.L."/>
            <person name="Williams K.H."/>
            <person name="Hubbard S.S."/>
            <person name="Banfield J.F."/>
        </authorList>
    </citation>
    <scope>NUCLEOTIDE SEQUENCE [LARGE SCALE GENOMIC DNA]</scope>
</reference>
<dbReference type="CDD" id="cd17574">
    <property type="entry name" value="REC_OmpR"/>
    <property type="match status" value="1"/>
</dbReference>
<dbReference type="SUPFAM" id="SSF52172">
    <property type="entry name" value="CheY-like"/>
    <property type="match status" value="1"/>
</dbReference>
<dbReference type="InterPro" id="IPR001789">
    <property type="entry name" value="Sig_transdc_resp-reg_receiver"/>
</dbReference>
<dbReference type="Gene3D" id="3.40.50.2300">
    <property type="match status" value="1"/>
</dbReference>
<accession>A0A1F6MDY8</accession>
<feature type="modified residue" description="4-aspartylphosphate" evidence="3">
    <location>
        <position position="54"/>
    </location>
</feature>
<gene>
    <name evidence="5" type="ORF">A2754_02225</name>
</gene>
<feature type="domain" description="Response regulatory" evidence="4">
    <location>
        <begin position="5"/>
        <end position="122"/>
    </location>
</feature>
<comment type="caution">
    <text evidence="5">The sequence shown here is derived from an EMBL/GenBank/DDBJ whole genome shotgun (WGS) entry which is preliminary data.</text>
</comment>
<evidence type="ECO:0000259" key="4">
    <source>
        <dbReference type="PROSITE" id="PS50110"/>
    </source>
</evidence>
<protein>
    <recommendedName>
        <fullName evidence="4">Response regulatory domain-containing protein</fullName>
    </recommendedName>
</protein>